<evidence type="ECO:0000313" key="2">
    <source>
        <dbReference type="Proteomes" id="UP000606922"/>
    </source>
</evidence>
<keyword evidence="2" id="KW-1185">Reference proteome</keyword>
<organism evidence="1 2">
    <name type="scientific">Conyzicola nivalis</name>
    <dbReference type="NCBI Taxonomy" id="1477021"/>
    <lineage>
        <taxon>Bacteria</taxon>
        <taxon>Bacillati</taxon>
        <taxon>Actinomycetota</taxon>
        <taxon>Actinomycetes</taxon>
        <taxon>Micrococcales</taxon>
        <taxon>Microbacteriaceae</taxon>
        <taxon>Conyzicola</taxon>
    </lineage>
</organism>
<accession>A0A916SE90</accession>
<reference evidence="1" key="2">
    <citation type="submission" date="2020-09" db="EMBL/GenBank/DDBJ databases">
        <authorList>
            <person name="Sun Q."/>
            <person name="Zhou Y."/>
        </authorList>
    </citation>
    <scope>NUCLEOTIDE SEQUENCE</scope>
    <source>
        <strain evidence="1">CGMCC 1.12813</strain>
    </source>
</reference>
<gene>
    <name evidence="1" type="ORF">GCM10010979_07630</name>
</gene>
<comment type="caution">
    <text evidence="1">The sequence shown here is derived from an EMBL/GenBank/DDBJ whole genome shotgun (WGS) entry which is preliminary data.</text>
</comment>
<evidence type="ECO:0000313" key="1">
    <source>
        <dbReference type="EMBL" id="GGA95669.1"/>
    </source>
</evidence>
<reference evidence="1" key="1">
    <citation type="journal article" date="2014" name="Int. J. Syst. Evol. Microbiol.">
        <title>Complete genome sequence of Corynebacterium casei LMG S-19264T (=DSM 44701T), isolated from a smear-ripened cheese.</title>
        <authorList>
            <consortium name="US DOE Joint Genome Institute (JGI-PGF)"/>
            <person name="Walter F."/>
            <person name="Albersmeier A."/>
            <person name="Kalinowski J."/>
            <person name="Ruckert C."/>
        </authorList>
    </citation>
    <scope>NUCLEOTIDE SEQUENCE</scope>
    <source>
        <strain evidence="1">CGMCC 1.12813</strain>
    </source>
</reference>
<dbReference type="Proteomes" id="UP000606922">
    <property type="component" value="Unassembled WGS sequence"/>
</dbReference>
<name>A0A916SE90_9MICO</name>
<protein>
    <submittedName>
        <fullName evidence="1">Uncharacterized protein</fullName>
    </submittedName>
</protein>
<proteinExistence type="predicted"/>
<dbReference type="EMBL" id="BMGB01000001">
    <property type="protein sequence ID" value="GGA95669.1"/>
    <property type="molecule type" value="Genomic_DNA"/>
</dbReference>
<dbReference type="AlphaFoldDB" id="A0A916SE90"/>
<sequence>MLELQSRIRSMQSTKLDTRTLPTHPAIARLLPGGGLQQGSVYSVVGSTTLLMALLAGPSAAGSWCGVVGVPEFGIEAAGRFGIDLERLVLVPNPGDQWLGVTSAIADVMSVVVARPPKRASDGAVARLAARLRQRGSTLIVLGAWPQSDAILTLSQSDWSGLGDGHGYLEARQATVTVTSSTGGRPRSTRLWLPDQAEQFREVTPLGASHAARETPMREAATA</sequence>